<evidence type="ECO:0000313" key="5">
    <source>
        <dbReference type="EMBL" id="KAF5671419.1"/>
    </source>
</evidence>
<dbReference type="EMBL" id="JAAGWQ010000067">
    <property type="protein sequence ID" value="KAF5671419.1"/>
    <property type="molecule type" value="Genomic_DNA"/>
</dbReference>
<dbReference type="InterPro" id="IPR023213">
    <property type="entry name" value="CAT-like_dom_sf"/>
</dbReference>
<dbReference type="GO" id="GO:0016746">
    <property type="term" value="F:acyltransferase activity"/>
    <property type="evidence" value="ECO:0007669"/>
    <property type="project" value="UniProtKB-KW"/>
</dbReference>
<dbReference type="Proteomes" id="UP000567885">
    <property type="component" value="Unassembled WGS sequence"/>
</dbReference>
<name>A0A8H5WVB7_FUSHE</name>
<dbReference type="Gene3D" id="3.30.559.10">
    <property type="entry name" value="Chloramphenicol acetyltransferase-like domain"/>
    <property type="match status" value="2"/>
</dbReference>
<organism evidence="5 6">
    <name type="scientific">Fusarium heterosporum</name>
    <dbReference type="NCBI Taxonomy" id="42747"/>
    <lineage>
        <taxon>Eukaryota</taxon>
        <taxon>Fungi</taxon>
        <taxon>Dikarya</taxon>
        <taxon>Ascomycota</taxon>
        <taxon>Pezizomycotina</taxon>
        <taxon>Sordariomycetes</taxon>
        <taxon>Hypocreomycetidae</taxon>
        <taxon>Hypocreales</taxon>
        <taxon>Nectriaceae</taxon>
        <taxon>Fusarium</taxon>
        <taxon>Fusarium heterosporum species complex</taxon>
    </lineage>
</organism>
<accession>A0A8H5WVB7</accession>
<evidence type="ECO:0000256" key="3">
    <source>
        <dbReference type="ARBA" id="ARBA00022679"/>
    </source>
</evidence>
<comment type="pathway">
    <text evidence="1">Secondary metabolite biosynthesis.</text>
</comment>
<dbReference type="PANTHER" id="PTHR31896">
    <property type="entry name" value="FAMILY REGULATORY PROTEIN, PUTATIVE (AFU_ORTHOLOGUE AFUA_3G14730)-RELATED"/>
    <property type="match status" value="1"/>
</dbReference>
<keyword evidence="3" id="KW-0808">Transferase</keyword>
<gene>
    <name evidence="5" type="ORF">FHETE_4129</name>
</gene>
<protein>
    <submittedName>
        <fullName evidence="5">Uncharacterized protein</fullName>
    </submittedName>
</protein>
<sequence length="488" mass="54558">MELSMSPAGDTVYPTHMIDNVSVVKSLVMAWTMRYNDVVDADKLHRALLELLEIGDWKKLGGRLKVGNNRRRALEIHVPSSFSKETPAVSFSHVSYDIRIEEHEIAKLLPKASDHPSIHPALNHELAISPDTPKSLKDFTSRDVPMLSLHVVSFQDATLVTISWPHVLFDAVGFSHLVEAWSSVLAGYRERVPTLIGARQDVLYDIGDLSHAKPQFKASEARILAGVALLFFIVRFIWTILTQPIVESRVICIPKDMAERLHQRALADIEGLKDNEEDRWVSPSDAILAWLSRTIFESTARPISMTTPIDARSRLTYLQDAKGVYVQNMILGSFVSLSPGVLGGSLGKQALTSRQGLLHQLDEPNLVGILQLFRKRWNSGKSRAPIFAAPGSVLLTTNSRLKVDIFTKADFSPAVLEMGENEARTNPLGTPVYHYAATINPSRAFRNFVTVHTKDPHGNYWLTAFLTPRQWLAIERDFDMARASTSRI</sequence>
<dbReference type="PANTHER" id="PTHR31896:SF69">
    <property type="entry name" value="FAMILY REGULATORY PROTEIN, PUTATIVE (AFU_ORTHOLOGUE AFUA_3G14730)-RELATED"/>
    <property type="match status" value="1"/>
</dbReference>
<comment type="similarity">
    <text evidence="2">Belongs to the plant acyltransferase family.</text>
</comment>
<keyword evidence="6" id="KW-1185">Reference proteome</keyword>
<reference evidence="5 6" key="1">
    <citation type="submission" date="2020-05" db="EMBL/GenBank/DDBJ databases">
        <title>Identification and distribution of gene clusters putatively required for synthesis of sphingolipid metabolism inhibitors in phylogenetically diverse species of the filamentous fungus Fusarium.</title>
        <authorList>
            <person name="Kim H.-S."/>
            <person name="Busman M."/>
            <person name="Brown D.W."/>
            <person name="Divon H."/>
            <person name="Uhlig S."/>
            <person name="Proctor R.H."/>
        </authorList>
    </citation>
    <scope>NUCLEOTIDE SEQUENCE [LARGE SCALE GENOMIC DNA]</scope>
    <source>
        <strain evidence="5 6">NRRL 20693</strain>
    </source>
</reference>
<evidence type="ECO:0000256" key="2">
    <source>
        <dbReference type="ARBA" id="ARBA00009861"/>
    </source>
</evidence>
<evidence type="ECO:0000256" key="4">
    <source>
        <dbReference type="ARBA" id="ARBA00023315"/>
    </source>
</evidence>
<evidence type="ECO:0000256" key="1">
    <source>
        <dbReference type="ARBA" id="ARBA00005179"/>
    </source>
</evidence>
<dbReference type="OrthoDB" id="21502at2759"/>
<dbReference type="InterPro" id="IPR051283">
    <property type="entry name" value="Sec_Metabolite_Acyltrans"/>
</dbReference>
<dbReference type="AlphaFoldDB" id="A0A8H5WVB7"/>
<evidence type="ECO:0000313" key="6">
    <source>
        <dbReference type="Proteomes" id="UP000567885"/>
    </source>
</evidence>
<proteinExistence type="inferred from homology"/>
<keyword evidence="4" id="KW-0012">Acyltransferase</keyword>
<comment type="caution">
    <text evidence="5">The sequence shown here is derived from an EMBL/GenBank/DDBJ whole genome shotgun (WGS) entry which is preliminary data.</text>
</comment>